<organism evidence="1 2">
    <name type="scientific">Aeromicrobium phragmitis</name>
    <dbReference type="NCBI Taxonomy" id="2478914"/>
    <lineage>
        <taxon>Bacteria</taxon>
        <taxon>Bacillati</taxon>
        <taxon>Actinomycetota</taxon>
        <taxon>Actinomycetes</taxon>
        <taxon>Propionibacteriales</taxon>
        <taxon>Nocardioidaceae</taxon>
        <taxon>Aeromicrobium</taxon>
    </lineage>
</organism>
<reference evidence="1 2" key="1">
    <citation type="submission" date="2018-10" db="EMBL/GenBank/DDBJ databases">
        <title>Aeromicrobium sp. 9W16Y-2 whole genome shotgun sequence.</title>
        <authorList>
            <person name="Li F."/>
        </authorList>
    </citation>
    <scope>NUCLEOTIDE SEQUENCE [LARGE SCALE GENOMIC DNA]</scope>
    <source>
        <strain evidence="1 2">9W16Y-2</strain>
    </source>
</reference>
<sequence length="147" mass="15413">SWAAAATGGESPIDLGAAAFKDLEEVREHVATAGHTWADVGPFAMGDESLVVAVEPAPRYRGDTEAALADLQTWQQAGHAVLLTVPGPGQAQRTVEWLAEHDVAARHVEVLEPGAGSSERIVQVAVADLDEGFIAADLGFVVLTYDD</sequence>
<dbReference type="AlphaFoldDB" id="A0A3L8PCV9"/>
<dbReference type="SUPFAM" id="SSF52540">
    <property type="entry name" value="P-loop containing nucleoside triphosphate hydrolases"/>
    <property type="match status" value="1"/>
</dbReference>
<name>A0A3L8PCV9_9ACTN</name>
<evidence type="ECO:0000313" key="2">
    <source>
        <dbReference type="Proteomes" id="UP000282515"/>
    </source>
</evidence>
<protein>
    <submittedName>
        <fullName evidence="1">Transcription-repair coupling factor</fullName>
    </submittedName>
</protein>
<accession>A0A3L8PCV9</accession>
<dbReference type="InterPro" id="IPR027417">
    <property type="entry name" value="P-loop_NTPase"/>
</dbReference>
<dbReference type="EMBL" id="RDBF01000094">
    <property type="protein sequence ID" value="RLV52867.1"/>
    <property type="molecule type" value="Genomic_DNA"/>
</dbReference>
<gene>
    <name evidence="1" type="ORF">D9V41_16420</name>
</gene>
<dbReference type="Proteomes" id="UP000282515">
    <property type="component" value="Unassembled WGS sequence"/>
</dbReference>
<feature type="non-terminal residue" evidence="1">
    <location>
        <position position="1"/>
    </location>
</feature>
<comment type="caution">
    <text evidence="1">The sequence shown here is derived from an EMBL/GenBank/DDBJ whole genome shotgun (WGS) entry which is preliminary data.</text>
</comment>
<proteinExistence type="predicted"/>
<evidence type="ECO:0000313" key="1">
    <source>
        <dbReference type="EMBL" id="RLV52867.1"/>
    </source>
</evidence>
<feature type="non-terminal residue" evidence="1">
    <location>
        <position position="147"/>
    </location>
</feature>
<keyword evidence="2" id="KW-1185">Reference proteome</keyword>